<proteinExistence type="inferred from homology"/>
<evidence type="ECO:0000256" key="3">
    <source>
        <dbReference type="SAM" id="SignalP"/>
    </source>
</evidence>
<dbReference type="EMBL" id="CAIX01000047">
    <property type="protein sequence ID" value="CCI43375.1"/>
    <property type="molecule type" value="Genomic_DNA"/>
</dbReference>
<keyword evidence="1" id="KW-0928">Hypersensitive response elicitation</keyword>
<organism evidence="4 5">
    <name type="scientific">Albugo candida</name>
    <dbReference type="NCBI Taxonomy" id="65357"/>
    <lineage>
        <taxon>Eukaryota</taxon>
        <taxon>Sar</taxon>
        <taxon>Stramenopiles</taxon>
        <taxon>Oomycota</taxon>
        <taxon>Peronosporomycetes</taxon>
        <taxon>Albuginales</taxon>
        <taxon>Albuginaceae</taxon>
        <taxon>Albugo</taxon>
    </lineage>
</organism>
<dbReference type="InterPro" id="IPR002200">
    <property type="entry name" value="Elicitin"/>
</dbReference>
<evidence type="ECO:0000313" key="5">
    <source>
        <dbReference type="Proteomes" id="UP000053237"/>
    </source>
</evidence>
<feature type="region of interest" description="Disordered" evidence="2">
    <location>
        <begin position="130"/>
        <end position="152"/>
    </location>
</feature>
<evidence type="ECO:0000313" key="4">
    <source>
        <dbReference type="EMBL" id="CCI43375.1"/>
    </source>
</evidence>
<comment type="subcellular location">
    <subcellularLocation>
        <location evidence="1">Secreted</location>
    </subcellularLocation>
</comment>
<protein>
    <recommendedName>
        <fullName evidence="1">Elicitin</fullName>
    </recommendedName>
</protein>
<reference evidence="4 5" key="1">
    <citation type="submission" date="2012-05" db="EMBL/GenBank/DDBJ databases">
        <title>Recombination and specialization in a pathogen metapopulation.</title>
        <authorList>
            <person name="Gardiner A."/>
            <person name="Kemen E."/>
            <person name="Schultz-Larsen T."/>
            <person name="MacLean D."/>
            <person name="Van Oosterhout C."/>
            <person name="Jones J.D.G."/>
        </authorList>
    </citation>
    <scope>NUCLEOTIDE SEQUENCE [LARGE SCALE GENOMIC DNA]</scope>
    <source>
        <strain evidence="4 5">Ac Nc2</strain>
    </source>
</reference>
<keyword evidence="1" id="KW-0964">Secreted</keyword>
<accession>A0A024GA39</accession>
<dbReference type="Pfam" id="PF00964">
    <property type="entry name" value="Elicitin"/>
    <property type="match status" value="1"/>
</dbReference>
<gene>
    <name evidence="4" type="ORF">BN9_041590</name>
</gene>
<dbReference type="Proteomes" id="UP000053237">
    <property type="component" value="Unassembled WGS sequence"/>
</dbReference>
<sequence length="176" mass="18485">MKTTAFLISSAIIWDIADTQTATTEGSTSSSASKRCNEKISIMGVNVLNNGSLLSTCSKGPNLSVSNVSQASKLPPTDLQRICMTPACLKPFEDLSKSSDLISCVVNYDNKDQNLAGIAKDFVQQCTGSSGLKKSNTEKEVKADDKVDDKGTSSGGIVQSFSLLLVAATALLLALN</sequence>
<keyword evidence="1" id="KW-1015">Disulfide bond</keyword>
<feature type="signal peptide" evidence="3">
    <location>
        <begin position="1"/>
        <end position="19"/>
    </location>
</feature>
<evidence type="ECO:0000256" key="1">
    <source>
        <dbReference type="RuleBase" id="RU368111"/>
    </source>
</evidence>
<feature type="chain" id="PRO_5001532299" description="Elicitin" evidence="3">
    <location>
        <begin position="20"/>
        <end position="176"/>
    </location>
</feature>
<dbReference type="InParanoid" id="A0A024GA39"/>
<comment type="caution">
    <text evidence="4">The sequence shown here is derived from an EMBL/GenBank/DDBJ whole genome shotgun (WGS) entry which is preliminary data.</text>
</comment>
<feature type="compositionally biased region" description="Basic and acidic residues" evidence="2">
    <location>
        <begin position="135"/>
        <end position="151"/>
    </location>
</feature>
<evidence type="ECO:0000256" key="2">
    <source>
        <dbReference type="SAM" id="MobiDB-lite"/>
    </source>
</evidence>
<dbReference type="GO" id="GO:0005576">
    <property type="term" value="C:extracellular region"/>
    <property type="evidence" value="ECO:0007669"/>
    <property type="project" value="UniProtKB-SubCell"/>
</dbReference>
<comment type="similarity">
    <text evidence="1">Belongs to the elicitin family.</text>
</comment>
<name>A0A024GA39_9STRA</name>
<keyword evidence="3" id="KW-0732">Signal</keyword>
<keyword evidence="5" id="KW-1185">Reference proteome</keyword>
<comment type="function">
    <text evidence="1">Induces local and distal defense responses (incompatible hypersensitive reaction) in plants from the solanaceae and cruciferae families. Elicits leaf necrosis and causes the accumulation of pathogenesis-related proteins. Might interact with the lipidic molecules of the plasma membrane.</text>
</comment>
<dbReference type="AlphaFoldDB" id="A0A024GA39"/>
<dbReference type="GO" id="GO:0052040">
    <property type="term" value="P:symbiont-mediated perturbation of host programmed cell death"/>
    <property type="evidence" value="ECO:0007669"/>
    <property type="project" value="UniProtKB-UniRule"/>
</dbReference>